<feature type="chain" id="PRO_5042018143" evidence="1">
    <location>
        <begin position="22"/>
        <end position="430"/>
    </location>
</feature>
<dbReference type="AlphaFoldDB" id="A0AAD7HJ88"/>
<organism evidence="2 3">
    <name type="scientific">Mycena metata</name>
    <dbReference type="NCBI Taxonomy" id="1033252"/>
    <lineage>
        <taxon>Eukaryota</taxon>
        <taxon>Fungi</taxon>
        <taxon>Dikarya</taxon>
        <taxon>Basidiomycota</taxon>
        <taxon>Agaricomycotina</taxon>
        <taxon>Agaricomycetes</taxon>
        <taxon>Agaricomycetidae</taxon>
        <taxon>Agaricales</taxon>
        <taxon>Marasmiineae</taxon>
        <taxon>Mycenaceae</taxon>
        <taxon>Mycena</taxon>
    </lineage>
</organism>
<evidence type="ECO:0000313" key="3">
    <source>
        <dbReference type="Proteomes" id="UP001215598"/>
    </source>
</evidence>
<comment type="caution">
    <text evidence="2">The sequence shown here is derived from an EMBL/GenBank/DDBJ whole genome shotgun (WGS) entry which is preliminary data.</text>
</comment>
<protein>
    <submittedName>
        <fullName evidence="2">Uncharacterized protein</fullName>
    </submittedName>
</protein>
<evidence type="ECO:0000256" key="1">
    <source>
        <dbReference type="SAM" id="SignalP"/>
    </source>
</evidence>
<evidence type="ECO:0000313" key="2">
    <source>
        <dbReference type="EMBL" id="KAJ7721525.1"/>
    </source>
</evidence>
<accession>A0AAD7HJ88</accession>
<gene>
    <name evidence="2" type="ORF">B0H16DRAFT_1790807</name>
</gene>
<proteinExistence type="predicted"/>
<name>A0AAD7HJ88_9AGAR</name>
<feature type="signal peptide" evidence="1">
    <location>
        <begin position="1"/>
        <end position="21"/>
    </location>
</feature>
<keyword evidence="3" id="KW-1185">Reference proteome</keyword>
<reference evidence="2" key="1">
    <citation type="submission" date="2023-03" db="EMBL/GenBank/DDBJ databases">
        <title>Massive genome expansion in bonnet fungi (Mycena s.s.) driven by repeated elements and novel gene families across ecological guilds.</title>
        <authorList>
            <consortium name="Lawrence Berkeley National Laboratory"/>
            <person name="Harder C.B."/>
            <person name="Miyauchi S."/>
            <person name="Viragh M."/>
            <person name="Kuo A."/>
            <person name="Thoen E."/>
            <person name="Andreopoulos B."/>
            <person name="Lu D."/>
            <person name="Skrede I."/>
            <person name="Drula E."/>
            <person name="Henrissat B."/>
            <person name="Morin E."/>
            <person name="Kohler A."/>
            <person name="Barry K."/>
            <person name="LaButti K."/>
            <person name="Morin E."/>
            <person name="Salamov A."/>
            <person name="Lipzen A."/>
            <person name="Mereny Z."/>
            <person name="Hegedus B."/>
            <person name="Baldrian P."/>
            <person name="Stursova M."/>
            <person name="Weitz H."/>
            <person name="Taylor A."/>
            <person name="Grigoriev I.V."/>
            <person name="Nagy L.G."/>
            <person name="Martin F."/>
            <person name="Kauserud H."/>
        </authorList>
    </citation>
    <scope>NUCLEOTIDE SEQUENCE</scope>
    <source>
        <strain evidence="2">CBHHK182m</strain>
    </source>
</reference>
<keyword evidence="1" id="KW-0732">Signal</keyword>
<sequence length="430" mass="48860">MRMLLLWVLLLLLWVLPPVPDLRYPPVIYPSPSYRNLKLFALLQSSISLMFPSIKSRRITAFLHCTSMSRTAGQEIHRNKRLPHIASITHGSKQNFDELVPVDFRDEELFCSTANKIVLPHCRDRRAVNSISAQALTAARINSRNRKFDRISDSVLGGDFRDRVVTANPSEINANFGSDFEPPTFICGLRARACILESPTPTSSAHFGRSSGRECCIRQCFTRALTYPKNWTDAHLTLTRPNKSNHVLREKSTHEDFQRKSSKDRCANTLPLDEKQADDVRFVNSSLLRVWPMAGEWQPDKYLAQNGRAPNSFQIGKYFRSQRRVKTQDVKTLQDLKITSPQTLQGFKPQSALFNLVVGLIELANTKTNIWTGTFPWSATATVRNEHKIQFVKSQTFVQIERKAAVVFNASKLSPGPCENSTHLSKVYRS</sequence>
<dbReference type="Proteomes" id="UP001215598">
    <property type="component" value="Unassembled WGS sequence"/>
</dbReference>
<dbReference type="EMBL" id="JARKIB010000229">
    <property type="protein sequence ID" value="KAJ7721525.1"/>
    <property type="molecule type" value="Genomic_DNA"/>
</dbReference>